<keyword evidence="1" id="KW-0472">Membrane</keyword>
<organism evidence="2 3">
    <name type="scientific">Methanosarcina acetivorans (strain ATCC 35395 / DSM 2834 / JCM 12185 / C2A)</name>
    <dbReference type="NCBI Taxonomy" id="188937"/>
    <lineage>
        <taxon>Archaea</taxon>
        <taxon>Methanobacteriati</taxon>
        <taxon>Methanobacteriota</taxon>
        <taxon>Stenosarchaea group</taxon>
        <taxon>Methanomicrobia</taxon>
        <taxon>Methanosarcinales</taxon>
        <taxon>Methanosarcinaceae</taxon>
        <taxon>Methanosarcina</taxon>
    </lineage>
</organism>
<evidence type="ECO:0000256" key="1">
    <source>
        <dbReference type="SAM" id="Phobius"/>
    </source>
</evidence>
<name>Q8TMN9_METAC</name>
<dbReference type="HOGENOM" id="CLU_2730325_0_0_2"/>
<keyword evidence="1" id="KW-0812">Transmembrane</keyword>
<dbReference type="Proteomes" id="UP000002487">
    <property type="component" value="Chromosome"/>
</dbReference>
<keyword evidence="3" id="KW-1185">Reference proteome</keyword>
<dbReference type="InParanoid" id="Q8TMN9"/>
<accession>Q8TMN9</accession>
<protein>
    <submittedName>
        <fullName evidence="2">Uncharacterized protein</fullName>
    </submittedName>
</protein>
<proteinExistence type="predicted"/>
<keyword evidence="1" id="KW-1133">Transmembrane helix</keyword>
<dbReference type="AlphaFoldDB" id="Q8TMN9"/>
<gene>
    <name evidence="2" type="ordered locus">MA_2614</name>
</gene>
<dbReference type="STRING" id="188937.MA_2614"/>
<dbReference type="KEGG" id="mac:MA_2614"/>
<evidence type="ECO:0000313" key="2">
    <source>
        <dbReference type="EMBL" id="AAM05995.1"/>
    </source>
</evidence>
<reference evidence="2 3" key="1">
    <citation type="journal article" date="2002" name="Genome Res.">
        <title>The genome of Methanosarcina acetivorans reveals extensive metabolic and physiological diversity.</title>
        <authorList>
            <person name="Galagan J.E."/>
            <person name="Nusbaum C."/>
            <person name="Roy A."/>
            <person name="Endrizzi M.G."/>
            <person name="Macdonald P."/>
            <person name="FitzHugh W."/>
            <person name="Calvo S."/>
            <person name="Engels R."/>
            <person name="Smirnov S."/>
            <person name="Atnoor D."/>
            <person name="Brown A."/>
            <person name="Allen N."/>
            <person name="Naylor J."/>
            <person name="Stange-Thomann N."/>
            <person name="DeArellano K."/>
            <person name="Johnson R."/>
            <person name="Linton L."/>
            <person name="McEwan P."/>
            <person name="McKernan K."/>
            <person name="Talamas J."/>
            <person name="Tirrell A."/>
            <person name="Ye W."/>
            <person name="Zimmer A."/>
            <person name="Barber R.D."/>
            <person name="Cann I."/>
            <person name="Graham D.E."/>
            <person name="Grahame D.A."/>
            <person name="Guss A."/>
            <person name="Hedderich R."/>
            <person name="Ingram-Smith C."/>
            <person name="Kuettner C.H."/>
            <person name="Krzycki J.A."/>
            <person name="Leigh J.A."/>
            <person name="Li W."/>
            <person name="Liu J."/>
            <person name="Mukhopadhyay B."/>
            <person name="Reeve J.N."/>
            <person name="Smith K."/>
            <person name="Springer T.A."/>
            <person name="Umayam L.A."/>
            <person name="White O."/>
            <person name="White R.H."/>
            <person name="de Macario E.C."/>
            <person name="Ferry J.G."/>
            <person name="Jarrell K.F."/>
            <person name="Jing H."/>
            <person name="Macario A.J.L."/>
            <person name="Paulsen I."/>
            <person name="Pritchett M."/>
            <person name="Sowers K.R."/>
            <person name="Swanson R.V."/>
            <person name="Zinder S.H."/>
            <person name="Lander E."/>
            <person name="Metcalf W.W."/>
            <person name="Birren B."/>
        </authorList>
    </citation>
    <scope>NUCLEOTIDE SEQUENCE [LARGE SCALE GENOMIC DNA]</scope>
    <source>
        <strain evidence="3">ATCC 35395 / DSM 2834 / JCM 12185 / C2A</strain>
    </source>
</reference>
<sequence length="71" mass="8228">MLNFQNFLLFIIIFFHFVQLFPSSGLIILITSLCRFAASDNISESFPDRQQALGDMLRLCSDEDKNLRVKK</sequence>
<feature type="transmembrane region" description="Helical" evidence="1">
    <location>
        <begin position="7"/>
        <end position="30"/>
    </location>
</feature>
<evidence type="ECO:0000313" key="3">
    <source>
        <dbReference type="Proteomes" id="UP000002487"/>
    </source>
</evidence>
<dbReference type="EnsemblBacteria" id="AAM05995">
    <property type="protein sequence ID" value="AAM05995"/>
    <property type="gene ID" value="MA_2614"/>
</dbReference>
<dbReference type="EMBL" id="AE010299">
    <property type="protein sequence ID" value="AAM05995.1"/>
    <property type="molecule type" value="Genomic_DNA"/>
</dbReference>